<keyword evidence="4" id="KW-1133">Transmembrane helix</keyword>
<keyword evidence="7" id="KW-1185">Reference proteome</keyword>
<evidence type="ECO:0000256" key="1">
    <source>
        <dbReference type="ARBA" id="ARBA00022729"/>
    </source>
</evidence>
<keyword evidence="2" id="KW-1015">Disulfide bond</keyword>
<dbReference type="InterPro" id="IPR013320">
    <property type="entry name" value="ConA-like_dom_sf"/>
</dbReference>
<feature type="domain" description="LamG-like jellyroll fold" evidence="5">
    <location>
        <begin position="1128"/>
        <end position="1260"/>
    </location>
</feature>
<accession>A0ABV9Y8F5</accession>
<keyword evidence="1" id="KW-0732">Signal</keyword>
<protein>
    <submittedName>
        <fullName evidence="6">LamG-like jellyroll fold domain-containing protein</fullName>
    </submittedName>
</protein>
<gene>
    <name evidence="6" type="ORF">ACFPFM_30710</name>
</gene>
<evidence type="ECO:0000313" key="7">
    <source>
        <dbReference type="Proteomes" id="UP001595833"/>
    </source>
</evidence>
<feature type="domain" description="LamG-like jellyroll fold" evidence="5">
    <location>
        <begin position="732"/>
        <end position="854"/>
    </location>
</feature>
<keyword evidence="4" id="KW-0812">Transmembrane</keyword>
<organism evidence="6 7">
    <name type="scientific">Saccharothrix xinjiangensis</name>
    <dbReference type="NCBI Taxonomy" id="204798"/>
    <lineage>
        <taxon>Bacteria</taxon>
        <taxon>Bacillati</taxon>
        <taxon>Actinomycetota</taxon>
        <taxon>Actinomycetes</taxon>
        <taxon>Pseudonocardiales</taxon>
        <taxon>Pseudonocardiaceae</taxon>
        <taxon>Saccharothrix</taxon>
    </lineage>
</organism>
<feature type="domain" description="LamG-like jellyroll fold" evidence="5">
    <location>
        <begin position="1780"/>
        <end position="1919"/>
    </location>
</feature>
<evidence type="ECO:0000256" key="3">
    <source>
        <dbReference type="SAM" id="MobiDB-lite"/>
    </source>
</evidence>
<dbReference type="Gene3D" id="2.60.120.200">
    <property type="match status" value="6"/>
</dbReference>
<evidence type="ECO:0000256" key="4">
    <source>
        <dbReference type="SAM" id="Phobius"/>
    </source>
</evidence>
<feature type="domain" description="LamG-like jellyroll fold" evidence="5">
    <location>
        <begin position="1332"/>
        <end position="1484"/>
    </location>
</feature>
<name>A0ABV9Y8F5_9PSEU</name>
<sequence length="2175" mass="226596">MQQGGGVVVGSRHAHRGAGSWLAVLALVVVFAPLPVLPSASWQPPRAEPAPVTGAAGSGEALAAARRQGTPVEVTGLTTSSRRVSAQPDGTLTAELTAVPVRAREHDRWVDVDPTLEVRGDAVVPAAVDLPVTFANGGGEPLLTLGEPGRSLGLTWPDELPAPELDGPTATYRDVRPGVDLVLRAEPDGVAQHLVVHRPEAAAHVAEVGFGLRADGITVTAGPGGALESRDAGGALVLATPPATMWDATGGRRAPVGVRVEADRLVLTPDAGLLREGAYPITIDPDWRTAERPDWTKVFRGKSGSTHWHGGNDVDTWAKVGDCTSWAGCNGIGLTRSYFQFDTSFLTGKAVLSANFNATIVYGPSCATANHQLFMANGPINPGTSWDNAPQGWHVQTKPAESNYTGCAGHKGIGFDVKSAVNTSGASTYFIKAEHEGDRFAWRKYDAAATKILINYNSRPNPPTDLGTEPRLTACKWCGGTPHVGTESIRLLGELADADNDQLTARWDVYADGVRQPHVQGPTLGSGNTFGTDVDLRHRHGQQLTWTLWGTDGMDGGEWRSGPTGFVVDRIGVDRAPNVTGGLYQDDNQWHGGVGVPGTFTFDAAGVADVDHYLHGWSDPPTTKVDADALGGGATVTTAPPGDGPRDLYVQSVDRAGHRSPTKKLRTYVRAGNGPLAQWSFEGDTRDTAFLGNRHGTVSGTTAYTPGAVGSALGLDGATTSVSAPQAVRADLGYTVSAWVRIEGGAAQTVLAQDGFGLSYRPEDGGRWVFTAGGDAVSSGGVARTGVWTQLTAVHDVPADQVRLYVDGELSGTTARTAPPPGGAGRFRIGGASGAFTRGAVDEVKAYDRVLADTEVRSAVTRDNVQVGYWKLDEADGSTAANAVAGGVMGVLQGGAEFDRAGAVNGSARFDAAEDVVSTGSPVVRTDQSFSISAWVRQDQAGDAVHQRGAVATGFALGSAAGRWRFALARADEAGAAEDVAHGGGPVDPGSWTHLTGVYDAPAQRIRLYVDGVLAAEAPHATGFDAIGPLRFGGGSWRGGVDEVRVHSRVVSEEEIRGIVGQDDVTAGEWRLDGDPQDSSTRGLHGTPHGGPDYTSGQSGLPDPADLALRLDGTARWLSAPNAVRVDRSFSVVLWARVEQVTGTPTVVSQDGAKTSAFRVRVRPDGRWGFAMSAADDGAGVAEAIGGSAQVGQWTHLVGVHDAEAGQLLLYVNGVLAGSAAHSQTWSATGSLLIGRSKAGDFVRGSVDDVSAYSRALFAGEVQTMAGRDLTLVHNLRLDESSGSNAADAVGTRAAALAGGATFAPGRVGNAVAFDGVDDSAATTGVDLRTDQAFTVSALVKLPSGHCEPAPRECRVDAVTADGAHTSKFRLGHVIDSDNNMFGAWTFEMPESDAPHAVVTKAAVSTLPSEVDTWVHLVGVYEPGARKLWLYVNGTRVGDGTLNTPWSATGGLVLGRGKAGGAATAYWPGSVDDVRLYTGQLDKDRISDLFRSYPAEAAAPTLPTADAGWWEFDEGSGAVAADGSGRGRTATLKGGAGWTGGRTGSGAWLNGSSAHAETAGPVLDTGRSFSAAAWVHLTNADHTYKAVLGQDANRLSAFTLQFDGTSKKWSLIAPTKDEDDPATNSVVILNSVDPAAVGEWTHLAVTYDAGAGQVRLYVNGMLSGAQVGVRVLPSSGPLTIGRSKWNGQATAFFPRGVDDVRLYSRALLDGEVRRVHDDVAPADFGHYRFDDGTARDRTWRGSHATTGGGATFAAGLDGTALHLDGTTGSATTTGSLPMRDSFTVSAWARLSRDDKAGALISQDGQRMSGFALRYRPGPRRWVFGSTAADSDGSPFVEVAAVATPKVGQWTHVTGVYDFPGRQLRIYVNGELSGTRDDVVLWRATGKLVIGRGKVDGGSYGFFPGALDDVRVAEGVVTDAALVERGGWGAPRPGQLGRFVDAAGERRTAPTDQVPAGYRFQAPLGLPATPGPHTATVYACRTGADAFTSTDASCEGATPTGLVYTRQPLNIPTAPLYRCVSGSDRFDSPDPACEGATPDGLLGYSVAYTSLTRYALDGVDHTSTSGEAPPSYRSEADQGLLGLAGQTGTRRLMTCRDGADHFVSTDPACEGKAVVGVAGDIWTTAPSGGVALYRCRTGGDSFTSIDAACEGTTVDGLLGYALAGRPAVTALFEEES</sequence>
<feature type="transmembrane region" description="Helical" evidence="4">
    <location>
        <begin position="21"/>
        <end position="42"/>
    </location>
</feature>
<evidence type="ECO:0000313" key="6">
    <source>
        <dbReference type="EMBL" id="MFC5058104.1"/>
    </source>
</evidence>
<dbReference type="PANTHER" id="PTHR46943:SF1">
    <property type="entry name" value="PENTRAXIN-RELATED PROTEIN PTX3"/>
    <property type="match status" value="1"/>
</dbReference>
<comment type="caution">
    <text evidence="6">The sequence shown here is derived from an EMBL/GenBank/DDBJ whole genome shotgun (WGS) entry which is preliminary data.</text>
</comment>
<keyword evidence="4" id="KW-0472">Membrane</keyword>
<dbReference type="PANTHER" id="PTHR46943">
    <property type="entry name" value="PENTRAXIN-RELATED PROTEIN PTX3"/>
    <property type="match status" value="1"/>
</dbReference>
<dbReference type="InterPro" id="IPR042837">
    <property type="entry name" value="PTX3"/>
</dbReference>
<dbReference type="EMBL" id="JBHSJB010000031">
    <property type="protein sequence ID" value="MFC5058104.1"/>
    <property type="molecule type" value="Genomic_DNA"/>
</dbReference>
<feature type="domain" description="LamG-like jellyroll fold" evidence="5">
    <location>
        <begin position="928"/>
        <end position="1054"/>
    </location>
</feature>
<proteinExistence type="predicted"/>
<dbReference type="Proteomes" id="UP001595833">
    <property type="component" value="Unassembled WGS sequence"/>
</dbReference>
<feature type="region of interest" description="Disordered" evidence="3">
    <location>
        <begin position="1067"/>
        <end position="1102"/>
    </location>
</feature>
<dbReference type="RefSeq" id="WP_380647956.1">
    <property type="nucleotide sequence ID" value="NZ_JBHSJB010000031.1"/>
</dbReference>
<feature type="domain" description="LamG-like jellyroll fold" evidence="5">
    <location>
        <begin position="1567"/>
        <end position="1710"/>
    </location>
</feature>
<dbReference type="InterPro" id="IPR006558">
    <property type="entry name" value="LamG-like"/>
</dbReference>
<evidence type="ECO:0000256" key="2">
    <source>
        <dbReference type="ARBA" id="ARBA00023157"/>
    </source>
</evidence>
<evidence type="ECO:0000259" key="5">
    <source>
        <dbReference type="SMART" id="SM00560"/>
    </source>
</evidence>
<reference evidence="7" key="1">
    <citation type="journal article" date="2019" name="Int. J. Syst. Evol. Microbiol.">
        <title>The Global Catalogue of Microorganisms (GCM) 10K type strain sequencing project: providing services to taxonomists for standard genome sequencing and annotation.</title>
        <authorList>
            <consortium name="The Broad Institute Genomics Platform"/>
            <consortium name="The Broad Institute Genome Sequencing Center for Infectious Disease"/>
            <person name="Wu L."/>
            <person name="Ma J."/>
        </authorList>
    </citation>
    <scope>NUCLEOTIDE SEQUENCE [LARGE SCALE GENOMIC DNA]</scope>
    <source>
        <strain evidence="7">KCTC 12848</strain>
    </source>
</reference>
<dbReference type="SUPFAM" id="SSF49899">
    <property type="entry name" value="Concanavalin A-like lectins/glucanases"/>
    <property type="match status" value="6"/>
</dbReference>
<dbReference type="SMART" id="SM00560">
    <property type="entry name" value="LamGL"/>
    <property type="match status" value="6"/>
</dbReference>
<dbReference type="Pfam" id="PF13385">
    <property type="entry name" value="Laminin_G_3"/>
    <property type="match status" value="6"/>
</dbReference>